<dbReference type="Proteomes" id="UP000297244">
    <property type="component" value="Unassembled WGS sequence"/>
</dbReference>
<dbReference type="Pfam" id="PF01182">
    <property type="entry name" value="Glucosamine_iso"/>
    <property type="match status" value="1"/>
</dbReference>
<gene>
    <name evidence="2" type="ORF">E0489_03040</name>
</gene>
<comment type="caution">
    <text evidence="2">The sequence shown here is derived from an EMBL/GenBank/DDBJ whole genome shotgun (WGS) entry which is preliminary data.</text>
</comment>
<dbReference type="InterPro" id="IPR006148">
    <property type="entry name" value="Glc/Gal-6P_isomerase"/>
</dbReference>
<feature type="domain" description="Glucosamine/galactosamine-6-phosphate isomerase" evidence="1">
    <location>
        <begin position="35"/>
        <end position="206"/>
    </location>
</feature>
<protein>
    <submittedName>
        <fullName evidence="2">6-phosphogluconolactonase</fullName>
    </submittedName>
</protein>
<dbReference type="RefSeq" id="WP_135343020.1">
    <property type="nucleotide sequence ID" value="NZ_ML214240.1"/>
</dbReference>
<keyword evidence="3" id="KW-1185">Reference proteome</keyword>
<accession>A0ABY2KCC2</accession>
<reference evidence="2 3" key="1">
    <citation type="submission" date="2019-03" db="EMBL/GenBank/DDBJ databases">
        <title>Thermus tengchongensis species for the arsenic transformation mechanism.</title>
        <authorList>
            <person name="Yuan G.C."/>
        </authorList>
    </citation>
    <scope>NUCLEOTIDE SEQUENCE [LARGE SCALE GENOMIC DNA]</scope>
    <source>
        <strain evidence="2 3">15Y</strain>
    </source>
</reference>
<evidence type="ECO:0000313" key="3">
    <source>
        <dbReference type="Proteomes" id="UP000297244"/>
    </source>
</evidence>
<dbReference type="EMBL" id="SKBL01000002">
    <property type="protein sequence ID" value="TFU17768.1"/>
    <property type="molecule type" value="Genomic_DNA"/>
</dbReference>
<dbReference type="InterPro" id="IPR039104">
    <property type="entry name" value="6PGL"/>
</dbReference>
<organism evidence="2 3">
    <name type="scientific">Thermus tengchongensis</name>
    <dbReference type="NCBI Taxonomy" id="1214928"/>
    <lineage>
        <taxon>Bacteria</taxon>
        <taxon>Thermotogati</taxon>
        <taxon>Deinococcota</taxon>
        <taxon>Deinococci</taxon>
        <taxon>Thermales</taxon>
        <taxon>Thermaceae</taxon>
        <taxon>Thermus</taxon>
    </lineage>
</organism>
<dbReference type="SUPFAM" id="SSF100950">
    <property type="entry name" value="NagB/RpiA/CoA transferase-like"/>
    <property type="match status" value="1"/>
</dbReference>
<sequence length="215" mass="23533">MLKTLRFRTFPTPEAAREGALAWLLEGLPWARTGVLAGGETPLPLYRALAERGLGFRGVFLLSDERWLSPEDPGTNLFAVGRALGPLAQHLLPFPLSLSPEAAQEWMEGRLLALLPPDFALLGIGEDGHTASLFPGSPALASSRLVEVVHGPKPPALRLTLTPKAFRGVRRVLFLALGERKRQALKRLFHGEDLPPLRVAQEAQEALVYTDQEVE</sequence>
<dbReference type="PANTHER" id="PTHR11054:SF0">
    <property type="entry name" value="6-PHOSPHOGLUCONOLACTONASE"/>
    <property type="match status" value="1"/>
</dbReference>
<dbReference type="InterPro" id="IPR037171">
    <property type="entry name" value="NagB/RpiA_transferase-like"/>
</dbReference>
<evidence type="ECO:0000259" key="1">
    <source>
        <dbReference type="Pfam" id="PF01182"/>
    </source>
</evidence>
<name>A0ABY2KCC2_9DEIN</name>
<dbReference type="Gene3D" id="3.40.50.1360">
    <property type="match status" value="1"/>
</dbReference>
<dbReference type="PANTHER" id="PTHR11054">
    <property type="entry name" value="6-PHOSPHOGLUCONOLACTONASE"/>
    <property type="match status" value="1"/>
</dbReference>
<evidence type="ECO:0000313" key="2">
    <source>
        <dbReference type="EMBL" id="TFU17768.1"/>
    </source>
</evidence>
<proteinExistence type="predicted"/>